<evidence type="ECO:0000313" key="1">
    <source>
        <dbReference type="EMBL" id="RAV97615.1"/>
    </source>
</evidence>
<sequence length="202" mass="23475">MFGIFKAKNNDKDVTTNPDILFSPDIKTSEIKIHGLKLQDNANLIPKNQVSTTTFEKYPVDCLRFSNGGTRQTWKDNKVFYETVDGQKEHLLEDRIKSVLDFGGILHMKSGAKYVVRDRMIVGMGIHSDILRPYKKIAKGKIEKKFGKATRIEEDYEQTDGELWHTTYFYENRDMKISFFDPDNEIDFINVGLFPYSFDNRP</sequence>
<reference evidence="1 2" key="1">
    <citation type="submission" date="2018-06" db="EMBL/GenBank/DDBJ databases">
        <title>Chryseolinea flavus sp. nov., a member of the phylum Bacteroidetes isolated from soil.</title>
        <authorList>
            <person name="Li Y."/>
            <person name="Wang J."/>
        </authorList>
    </citation>
    <scope>NUCLEOTIDE SEQUENCE [LARGE SCALE GENOMIC DNA]</scope>
    <source>
        <strain evidence="1 2">SDU1-6</strain>
    </source>
</reference>
<gene>
    <name evidence="1" type="ORF">DQQ10_27515</name>
</gene>
<protein>
    <submittedName>
        <fullName evidence="1">Uncharacterized protein</fullName>
    </submittedName>
</protein>
<evidence type="ECO:0000313" key="2">
    <source>
        <dbReference type="Proteomes" id="UP000251889"/>
    </source>
</evidence>
<comment type="caution">
    <text evidence="1">The sequence shown here is derived from an EMBL/GenBank/DDBJ whole genome shotgun (WGS) entry which is preliminary data.</text>
</comment>
<dbReference type="Proteomes" id="UP000251889">
    <property type="component" value="Unassembled WGS sequence"/>
</dbReference>
<organism evidence="1 2">
    <name type="scientific">Pseudochryseolinea flava</name>
    <dbReference type="NCBI Taxonomy" id="2059302"/>
    <lineage>
        <taxon>Bacteria</taxon>
        <taxon>Pseudomonadati</taxon>
        <taxon>Bacteroidota</taxon>
        <taxon>Cytophagia</taxon>
        <taxon>Cytophagales</taxon>
        <taxon>Fulvivirgaceae</taxon>
        <taxon>Pseudochryseolinea</taxon>
    </lineage>
</organism>
<proteinExistence type="predicted"/>
<dbReference type="RefSeq" id="WP_112750171.1">
    <property type="nucleotide sequence ID" value="NZ_QMFY01000034.1"/>
</dbReference>
<accession>A0A364XTZ8</accession>
<name>A0A364XTZ8_9BACT</name>
<dbReference type="AlphaFoldDB" id="A0A364XTZ8"/>
<keyword evidence="2" id="KW-1185">Reference proteome</keyword>
<dbReference type="EMBL" id="QMFY01000034">
    <property type="protein sequence ID" value="RAV97615.1"/>
    <property type="molecule type" value="Genomic_DNA"/>
</dbReference>